<organism evidence="5 6">
    <name type="scientific">Babjeviella inositovora NRRL Y-12698</name>
    <dbReference type="NCBI Taxonomy" id="984486"/>
    <lineage>
        <taxon>Eukaryota</taxon>
        <taxon>Fungi</taxon>
        <taxon>Dikarya</taxon>
        <taxon>Ascomycota</taxon>
        <taxon>Saccharomycotina</taxon>
        <taxon>Pichiomycetes</taxon>
        <taxon>Serinales incertae sedis</taxon>
        <taxon>Babjeviella</taxon>
    </lineage>
</organism>
<dbReference type="InterPro" id="IPR040447">
    <property type="entry name" value="RRM_Rrp7"/>
</dbReference>
<dbReference type="GO" id="GO:0060962">
    <property type="term" value="P:regulation of ribosomal protein gene transcription by RNA polymerase II"/>
    <property type="evidence" value="ECO:0007669"/>
    <property type="project" value="EnsemblFungi"/>
</dbReference>
<dbReference type="GO" id="GO:0032545">
    <property type="term" value="C:CURI complex"/>
    <property type="evidence" value="ECO:0007669"/>
    <property type="project" value="EnsemblFungi"/>
</dbReference>
<dbReference type="OrthoDB" id="5390at2759"/>
<dbReference type="Pfam" id="PF12923">
    <property type="entry name" value="RRP7"/>
    <property type="match status" value="1"/>
</dbReference>
<dbReference type="InterPro" id="IPR040446">
    <property type="entry name" value="RRP7"/>
</dbReference>
<feature type="domain" description="Ribosomal RNA-processing protein 7 C-terminal" evidence="3">
    <location>
        <begin position="181"/>
        <end position="302"/>
    </location>
</feature>
<keyword evidence="2" id="KW-0175">Coiled coil</keyword>
<name>A0A1E3QKK4_9ASCO</name>
<evidence type="ECO:0000256" key="1">
    <source>
        <dbReference type="ARBA" id="ARBA00006110"/>
    </source>
</evidence>
<dbReference type="Gene3D" id="6.10.250.1770">
    <property type="match status" value="1"/>
</dbReference>
<reference evidence="6" key="1">
    <citation type="submission" date="2016-05" db="EMBL/GenBank/DDBJ databases">
        <title>Comparative genomics of biotechnologically important yeasts.</title>
        <authorList>
            <consortium name="DOE Joint Genome Institute"/>
            <person name="Riley R."/>
            <person name="Haridas S."/>
            <person name="Wolfe K.H."/>
            <person name="Lopes M.R."/>
            <person name="Hittinger C.T."/>
            <person name="Goker M."/>
            <person name="Salamov A."/>
            <person name="Wisecaver J."/>
            <person name="Long T.M."/>
            <person name="Aerts A.L."/>
            <person name="Barry K."/>
            <person name="Choi C."/>
            <person name="Clum A."/>
            <person name="Coughlan A.Y."/>
            <person name="Deshpande S."/>
            <person name="Douglass A.P."/>
            <person name="Hanson S.J."/>
            <person name="Klenk H.-P."/>
            <person name="Labutti K."/>
            <person name="Lapidus A."/>
            <person name="Lindquist E."/>
            <person name="Lipzen A."/>
            <person name="Meier-Kolthoff J.P."/>
            <person name="Ohm R.A."/>
            <person name="Otillar R.P."/>
            <person name="Pangilinan J."/>
            <person name="Peng Y."/>
            <person name="Rokas A."/>
            <person name="Rosa C.A."/>
            <person name="Scheuner C."/>
            <person name="Sibirny A.A."/>
            <person name="Slot J.C."/>
            <person name="Stielow J.B."/>
            <person name="Sun H."/>
            <person name="Kurtzman C.P."/>
            <person name="Blackwell M."/>
            <person name="Grigoriev I.V."/>
            <person name="Jeffries T.W."/>
        </authorList>
    </citation>
    <scope>NUCLEOTIDE SEQUENCE [LARGE SCALE GENOMIC DNA]</scope>
    <source>
        <strain evidence="6">NRRL Y-12698</strain>
    </source>
</reference>
<evidence type="ECO:0000256" key="2">
    <source>
        <dbReference type="SAM" id="Coils"/>
    </source>
</evidence>
<dbReference type="GeneID" id="30147412"/>
<dbReference type="GO" id="GO:0019843">
    <property type="term" value="F:rRNA binding"/>
    <property type="evidence" value="ECO:0007669"/>
    <property type="project" value="EnsemblFungi"/>
</dbReference>
<dbReference type="Pfam" id="PF17799">
    <property type="entry name" value="RRM_Rrp7"/>
    <property type="match status" value="1"/>
</dbReference>
<dbReference type="STRING" id="984486.A0A1E3QKK4"/>
<dbReference type="GO" id="GO:0034456">
    <property type="term" value="C:UTP-C complex"/>
    <property type="evidence" value="ECO:0007669"/>
    <property type="project" value="EnsemblFungi"/>
</dbReference>
<dbReference type="EMBL" id="KV454436">
    <property type="protein sequence ID" value="ODQ78148.1"/>
    <property type="molecule type" value="Genomic_DNA"/>
</dbReference>
<protein>
    <recommendedName>
        <fullName evidence="7">Ribosomal RNA-processing protein 7 C-terminal domain-containing protein</fullName>
    </recommendedName>
</protein>
<proteinExistence type="inferred from homology"/>
<dbReference type="GO" id="GO:0042790">
    <property type="term" value="P:nucleolar large rRNA transcription by RNA polymerase I"/>
    <property type="evidence" value="ECO:0007669"/>
    <property type="project" value="EnsemblFungi"/>
</dbReference>
<dbReference type="Proteomes" id="UP000094336">
    <property type="component" value="Unassembled WGS sequence"/>
</dbReference>
<accession>A0A1E3QKK4</accession>
<evidence type="ECO:0008006" key="7">
    <source>
        <dbReference type="Google" id="ProtNLM"/>
    </source>
</evidence>
<evidence type="ECO:0000259" key="3">
    <source>
        <dbReference type="Pfam" id="PF12923"/>
    </source>
</evidence>
<gene>
    <name evidence="5" type="ORF">BABINDRAFT_162821</name>
</gene>
<feature type="domain" description="Rrp7 RRM-like N-terminal" evidence="4">
    <location>
        <begin position="3"/>
        <end position="174"/>
    </location>
</feature>
<evidence type="ECO:0000313" key="5">
    <source>
        <dbReference type="EMBL" id="ODQ78148.1"/>
    </source>
</evidence>
<dbReference type="RefSeq" id="XP_018983476.1">
    <property type="nucleotide sequence ID" value="XM_019129559.1"/>
</dbReference>
<evidence type="ECO:0000313" key="6">
    <source>
        <dbReference type="Proteomes" id="UP000094336"/>
    </source>
</evidence>
<dbReference type="PANTHER" id="PTHR13191:SF0">
    <property type="entry name" value="RIBOSOMAL RNA-PROCESSING PROTEIN 7 HOMOLOG A-RELATED"/>
    <property type="match status" value="1"/>
</dbReference>
<evidence type="ECO:0000259" key="4">
    <source>
        <dbReference type="Pfam" id="PF17799"/>
    </source>
</evidence>
<sequence>MSDIKGFTTLPIILPPSNSTSVKASPVVHYAFFKKHSVPNSNDADLADRAARSLFFVNLPSDAGFNNTKKFFTTLVPGTIISSVLKKKLGVQEDFINFTKLTSEIASGEAESGKNLEDNLPNGTALVEFVDKKNMNNFVAQLKAIIPAHDAAKGENQLFCWPVDDVVGTKRYQQRLHQAYITETDKLQQYISQSLVNFTRKETAAQEALQAPVNLVDEDGFTLVVSSHRKTKQGILNAVNAAQSSKVQEEVKNKLKKKEKEDFYRYQIREKKKREMQDLLDKFKSDQARVEDMKSRKRFRPY</sequence>
<dbReference type="GO" id="GO:0006364">
    <property type="term" value="P:rRNA processing"/>
    <property type="evidence" value="ECO:0007669"/>
    <property type="project" value="EnsemblFungi"/>
</dbReference>
<feature type="coiled-coil region" evidence="2">
    <location>
        <begin position="241"/>
        <end position="289"/>
    </location>
</feature>
<dbReference type="AlphaFoldDB" id="A0A1E3QKK4"/>
<dbReference type="GO" id="GO:0032040">
    <property type="term" value="C:small-subunit processome"/>
    <property type="evidence" value="ECO:0007669"/>
    <property type="project" value="EnsemblFungi"/>
</dbReference>
<keyword evidence="6" id="KW-1185">Reference proteome</keyword>
<comment type="similarity">
    <text evidence="1">Belongs to the RRP7 family.</text>
</comment>
<dbReference type="PANTHER" id="PTHR13191">
    <property type="entry name" value="RIBOSOMAL RNA PROCESSING PROTEIN 7-RELATED"/>
    <property type="match status" value="1"/>
</dbReference>
<dbReference type="GO" id="GO:0000028">
    <property type="term" value="P:ribosomal small subunit assembly"/>
    <property type="evidence" value="ECO:0007669"/>
    <property type="project" value="EnsemblFungi"/>
</dbReference>
<dbReference type="InterPro" id="IPR024326">
    <property type="entry name" value="RRP7_C"/>
</dbReference>